<evidence type="ECO:0000256" key="1">
    <source>
        <dbReference type="ARBA" id="ARBA00004496"/>
    </source>
</evidence>
<dbReference type="GO" id="GO:0008270">
    <property type="term" value="F:zinc ion binding"/>
    <property type="evidence" value="ECO:0007669"/>
    <property type="project" value="UniProtKB-KW"/>
</dbReference>
<dbReference type="EMBL" id="WTPW01000032">
    <property type="protein sequence ID" value="KAF0556639.1"/>
    <property type="molecule type" value="Genomic_DNA"/>
</dbReference>
<keyword evidence="9" id="KW-1185">Reference proteome</keyword>
<keyword evidence="3" id="KW-0479">Metal-binding</keyword>
<evidence type="ECO:0000259" key="7">
    <source>
        <dbReference type="PROSITE" id="PS51981"/>
    </source>
</evidence>
<evidence type="ECO:0000256" key="4">
    <source>
        <dbReference type="ARBA" id="ARBA00022771"/>
    </source>
</evidence>
<organism evidence="8 9">
    <name type="scientific">Gigaspora margarita</name>
    <dbReference type="NCBI Taxonomy" id="4874"/>
    <lineage>
        <taxon>Eukaryota</taxon>
        <taxon>Fungi</taxon>
        <taxon>Fungi incertae sedis</taxon>
        <taxon>Mucoromycota</taxon>
        <taxon>Glomeromycotina</taxon>
        <taxon>Glomeromycetes</taxon>
        <taxon>Diversisporales</taxon>
        <taxon>Gigasporaceae</taxon>
        <taxon>Gigaspora</taxon>
    </lineage>
</organism>
<protein>
    <submittedName>
        <fullName evidence="8">E3 ubiquitin-protein ligase</fullName>
    </submittedName>
</protein>
<dbReference type="GO" id="GO:0004842">
    <property type="term" value="F:ubiquitin-protein transferase activity"/>
    <property type="evidence" value="ECO:0007669"/>
    <property type="project" value="InterPro"/>
</dbReference>
<comment type="caution">
    <text evidence="8">The sequence shown here is derived from an EMBL/GenBank/DDBJ whole genome shotgun (WGS) entry which is preliminary data.</text>
</comment>
<dbReference type="InterPro" id="IPR031248">
    <property type="entry name" value="RNF213"/>
</dbReference>
<evidence type="ECO:0000313" key="8">
    <source>
        <dbReference type="EMBL" id="KAF0556639.1"/>
    </source>
</evidence>
<feature type="domain" description="RZ-type" evidence="7">
    <location>
        <begin position="1155"/>
        <end position="1230"/>
    </location>
</feature>
<keyword evidence="2" id="KW-0963">Cytoplasm</keyword>
<proteinExistence type="predicted"/>
<reference evidence="8 9" key="1">
    <citation type="journal article" date="2019" name="Environ. Microbiol.">
        <title>At the nexus of three kingdoms: the genome of the mycorrhizal fungus Gigaspora margarita provides insights into plant, endobacterial and fungal interactions.</title>
        <authorList>
            <person name="Venice F."/>
            <person name="Ghignone S."/>
            <person name="Salvioli di Fossalunga A."/>
            <person name="Amselem J."/>
            <person name="Novero M."/>
            <person name="Xianan X."/>
            <person name="Sedzielewska Toro K."/>
            <person name="Morin E."/>
            <person name="Lipzen A."/>
            <person name="Grigoriev I.V."/>
            <person name="Henrissat B."/>
            <person name="Martin F.M."/>
            <person name="Bonfante P."/>
        </authorList>
    </citation>
    <scope>NUCLEOTIDE SEQUENCE [LARGE SCALE GENOMIC DNA]</scope>
    <source>
        <strain evidence="8 9">BEG34</strain>
    </source>
</reference>
<dbReference type="GO" id="GO:0016887">
    <property type="term" value="F:ATP hydrolysis activity"/>
    <property type="evidence" value="ECO:0007669"/>
    <property type="project" value="InterPro"/>
</dbReference>
<dbReference type="PROSITE" id="PS51981">
    <property type="entry name" value="ZF_RZ"/>
    <property type="match status" value="1"/>
</dbReference>
<evidence type="ECO:0000256" key="6">
    <source>
        <dbReference type="ARBA" id="ARBA00022859"/>
    </source>
</evidence>
<evidence type="ECO:0000256" key="3">
    <source>
        <dbReference type="ARBA" id="ARBA00022723"/>
    </source>
</evidence>
<dbReference type="PANTHER" id="PTHR22605">
    <property type="entry name" value="RZ-TYPE DOMAIN-CONTAINING PROTEIN"/>
    <property type="match status" value="1"/>
</dbReference>
<keyword evidence="5" id="KW-0862">Zinc</keyword>
<dbReference type="GO" id="GO:0002376">
    <property type="term" value="P:immune system process"/>
    <property type="evidence" value="ECO:0007669"/>
    <property type="project" value="UniProtKB-KW"/>
</dbReference>
<dbReference type="OrthoDB" id="2423195at2759"/>
<comment type="subcellular location">
    <subcellularLocation>
        <location evidence="1">Cytoplasm</location>
    </subcellularLocation>
</comment>
<feature type="unsure residue" description="D or N" evidence="8">
    <location>
        <position position="147"/>
    </location>
</feature>
<dbReference type="Proteomes" id="UP000439903">
    <property type="component" value="Unassembled WGS sequence"/>
</dbReference>
<evidence type="ECO:0000256" key="2">
    <source>
        <dbReference type="ARBA" id="ARBA00022490"/>
    </source>
</evidence>
<dbReference type="InterPro" id="IPR046439">
    <property type="entry name" value="ZF_RZ_dom"/>
</dbReference>
<evidence type="ECO:0000256" key="5">
    <source>
        <dbReference type="ARBA" id="ARBA00022833"/>
    </source>
</evidence>
<name>A0A8H4B3K0_GIGMA</name>
<keyword evidence="4" id="KW-0863">Zinc-finger</keyword>
<accession>A0A8H4B3K0</accession>
<dbReference type="GO" id="GO:0005737">
    <property type="term" value="C:cytoplasm"/>
    <property type="evidence" value="ECO:0007669"/>
    <property type="project" value="UniProtKB-SubCell"/>
</dbReference>
<dbReference type="PANTHER" id="PTHR22605:SF1">
    <property type="entry name" value="RZ-TYPE DOMAIN-CONTAINING PROTEIN"/>
    <property type="match status" value="1"/>
</dbReference>
<sequence length="1410" mass="164324">MVCVHENFRCILVLNEKDVFISDPPLLNRFEKQRMTMSDIIDDDMESLLKTLKEWSKQISTLVNVEKDIASKFNENDIFIGFDKEETLQSLVIHNFNNNSELKDEILHKCKELLIGIALPDGIVRSKKSMLSNNEIDYWHNFYFQQDHEDLPSYIRSLLRDAKNARGFSSIIYTFSNVNTDIESCLKKILNCQVDKLSTFNSETQFRSRVKHFWLESRDNILILQCDMDAANSECIKLAKFIIEQYKKQFMASKYSATQTKHVCIILHLRKENLISTISSFNFMCGWDLFTLETLTPQEHSLKVYLDKDLMSILKTVYKFEDVVDCELIWCLTRLDFPPSYQSADYIKSLAQKIPHHKQFMNWMKDRTIEYLHNNQFKDWQLEVAINKKYLYLCSSFSIALQTYINHQVREPIARLLYALEKLSGLLILDSDDLFHEANKNCNEDNDEENDATFTSWEPIIMDTEIVNIKNIKAPYILTDSLHGLKLPFSRYFMKQINKFRSIYQDDLMIERVPDNIDEKTGNLKSHIIDNCIEKFSEHLISIVPVLKLPQIKFPNLYFNDFTTIVSHGKTDKSQILRRIISYNMGQEVPDPIRLHVFWWENEDLILNELQLVLLFPSNIDEILNTKFDESQEFNFANYLLKRLSDIMINQLCAIIDSNCKKDNNIGGEDDYLDDKGDEQNSNTCNENSSDQMQIELQHWQRYVANILSIACNLSNSIDNPSLNVLRAYNDLSKTIPLAQMHQIRRHATDLFSEQSLNIIFRMLDHVEKTEINLFSRRSFIYRCLNMISCESPIRSHLYTIIFSKESSLFTFHIIYLIFESENEAQDGLLFFNIINNPEILKNTKRLQVIENILSSQKDSEMAALCCDAIQMHFTDYLFDELSNYILKAINILINNSKELQKITAISLLKLFANEFWNHTEFNSNSFKFKFENDNISINDLNKCLKKDHPLIHSFTIYLIKSLYLKGLTTYQIQQFCAGQQQILPWLRVLKADCDSRLGFNPYFYIEQYNHVDYLFKIISYCDELSDIFNEMVGDNEIARKIALAGIIITKFYLIRASRELNANGNISIQKISKYLQSSQSSQLPEHYKMYLLNFMTNNHKLYKLSPNIKNADVFISSVVAHIVALNSSSSVNSSPLAAYMQALNDYKDTYILTCPSDELASITNIIIANDSGTRRYQCKCGNFYFVNRCGRPKEKGDCDQCKNKIGGLDHILNEGSSSIDEDKIERSIAVNDKQGYIIEDTFDTYYNVRTLHPASYRIIHLFLHIIIGIQAHLPTTVAFINNHSIDIVQYCKKHIENDWNVLKSILNCDDETLSLVIHSILSDMLQEPQKNVEKFILPAQREAWEECFSQKYVLPRIKNVRGTANNFRVALDKNANNLLEINETTEIACQYLPRLWRLVRKPDLDNFKS</sequence>
<keyword evidence="6" id="KW-0391">Immunity</keyword>
<dbReference type="Pfam" id="PF20173">
    <property type="entry name" value="ZnF_RZ-type"/>
    <property type="match status" value="1"/>
</dbReference>
<evidence type="ECO:0000313" key="9">
    <source>
        <dbReference type="Proteomes" id="UP000439903"/>
    </source>
</evidence>
<gene>
    <name evidence="8" type="ORF">F8M41_015000</name>
</gene>